<feature type="transmembrane region" description="Helical" evidence="18">
    <location>
        <begin position="231"/>
        <end position="249"/>
    </location>
</feature>
<evidence type="ECO:0000256" key="12">
    <source>
        <dbReference type="ARBA" id="ARBA00022989"/>
    </source>
</evidence>
<feature type="transmembrane region" description="Helical" evidence="18">
    <location>
        <begin position="261"/>
        <end position="282"/>
    </location>
</feature>
<protein>
    <recommendedName>
        <fullName evidence="5 18">NADH-ubiquinone oxidoreductase chain 2</fullName>
        <ecNumber evidence="4 18">7.1.1.2</ecNumber>
    </recommendedName>
</protein>
<dbReference type="EMBL" id="GU130256">
    <property type="protein sequence ID" value="ADA69801.1"/>
    <property type="molecule type" value="Genomic_DNA"/>
</dbReference>
<dbReference type="GO" id="GO:0005743">
    <property type="term" value="C:mitochondrial inner membrane"/>
    <property type="evidence" value="ECO:0007669"/>
    <property type="project" value="UniProtKB-SubCell"/>
</dbReference>
<dbReference type="InterPro" id="IPR050175">
    <property type="entry name" value="Complex_I_Subunit_2"/>
</dbReference>
<evidence type="ECO:0000256" key="13">
    <source>
        <dbReference type="ARBA" id="ARBA00023027"/>
    </source>
</evidence>
<evidence type="ECO:0000256" key="2">
    <source>
        <dbReference type="ARBA" id="ARBA00004448"/>
    </source>
</evidence>
<feature type="transmembrane region" description="Helical" evidence="18">
    <location>
        <begin position="302"/>
        <end position="326"/>
    </location>
</feature>
<dbReference type="PANTHER" id="PTHR46552">
    <property type="entry name" value="NADH-UBIQUINONE OXIDOREDUCTASE CHAIN 2"/>
    <property type="match status" value="1"/>
</dbReference>
<dbReference type="EC" id="7.1.1.2" evidence="4 18"/>
<evidence type="ECO:0000256" key="16">
    <source>
        <dbReference type="ARBA" id="ARBA00023136"/>
    </source>
</evidence>
<sequence>MFMVPSAGLFLTTLVSGAYLASMSSSWFGAWAGLELNLLSFIPFILMGGGSPSVESGLKYFLVQACGSFLVLYIGMVLAFTSAALSSVLVLSLVLKSGGGPVHSWLPMVVEGLSWGKVGAIFSVQKLAPLTLLWYLSDGNVSYVFSVVIVSSALVGALGGINEMSLRKMLAFSSINHFGWLCLSMGGSVGVSVVYFMSYCFMVLSLIGLLAERQWFYLSQVSREDLGSSYLVGYSFMSLGGLPPFLGFFPKWGVLVQGGVVNSVVVMGVVIMLSLVMLFYYLRAGLSMFLTFKFSQLRSQSLSKFGSAILILNFVGVWGSGMMWVYSL</sequence>
<evidence type="ECO:0000256" key="3">
    <source>
        <dbReference type="ARBA" id="ARBA00007012"/>
    </source>
</evidence>
<keyword evidence="9 18" id="KW-0999">Mitochondrion inner membrane</keyword>
<feature type="domain" description="NADH:quinone oxidoreductase/Mrp antiporter transmembrane" evidence="19">
    <location>
        <begin position="82"/>
        <end position="272"/>
    </location>
</feature>
<dbReference type="PANTHER" id="PTHR46552:SF1">
    <property type="entry name" value="NADH-UBIQUINONE OXIDOREDUCTASE CHAIN 2"/>
    <property type="match status" value="1"/>
</dbReference>
<evidence type="ECO:0000256" key="6">
    <source>
        <dbReference type="ARBA" id="ARBA00022448"/>
    </source>
</evidence>
<dbReference type="GO" id="GO:0008137">
    <property type="term" value="F:NADH dehydrogenase (ubiquinone) activity"/>
    <property type="evidence" value="ECO:0007669"/>
    <property type="project" value="UniProtKB-EC"/>
</dbReference>
<dbReference type="Pfam" id="PF00361">
    <property type="entry name" value="Proton_antipo_M"/>
    <property type="match status" value="1"/>
</dbReference>
<keyword evidence="16 18" id="KW-0472">Membrane</keyword>
<evidence type="ECO:0000256" key="18">
    <source>
        <dbReference type="RuleBase" id="RU003403"/>
    </source>
</evidence>
<feature type="transmembrane region" description="Helical" evidence="18">
    <location>
        <begin position="30"/>
        <end position="49"/>
    </location>
</feature>
<evidence type="ECO:0000256" key="4">
    <source>
        <dbReference type="ARBA" id="ARBA00012944"/>
    </source>
</evidence>
<proteinExistence type="inferred from homology"/>
<evidence type="ECO:0000256" key="1">
    <source>
        <dbReference type="ARBA" id="ARBA00003257"/>
    </source>
</evidence>
<comment type="subcellular location">
    <subcellularLocation>
        <location evidence="2 18">Mitochondrion inner membrane</location>
        <topology evidence="2 18">Multi-pass membrane protein</topology>
    </subcellularLocation>
</comment>
<gene>
    <name evidence="20" type="primary">ND2</name>
</gene>
<evidence type="ECO:0000259" key="19">
    <source>
        <dbReference type="Pfam" id="PF00361"/>
    </source>
</evidence>
<comment type="catalytic activity">
    <reaction evidence="17 18">
        <text>a ubiquinone + NADH + 5 H(+)(in) = a ubiquinol + NAD(+) + 4 H(+)(out)</text>
        <dbReference type="Rhea" id="RHEA:29091"/>
        <dbReference type="Rhea" id="RHEA-COMP:9565"/>
        <dbReference type="Rhea" id="RHEA-COMP:9566"/>
        <dbReference type="ChEBI" id="CHEBI:15378"/>
        <dbReference type="ChEBI" id="CHEBI:16389"/>
        <dbReference type="ChEBI" id="CHEBI:17976"/>
        <dbReference type="ChEBI" id="CHEBI:57540"/>
        <dbReference type="ChEBI" id="CHEBI:57945"/>
        <dbReference type="EC" id="7.1.1.2"/>
    </reaction>
</comment>
<dbReference type="GO" id="GO:0006120">
    <property type="term" value="P:mitochondrial electron transport, NADH to ubiquinone"/>
    <property type="evidence" value="ECO:0007669"/>
    <property type="project" value="InterPro"/>
</dbReference>
<comment type="function">
    <text evidence="1">Core subunit of the mitochondrial membrane respiratory chain NADH dehydrogenase (Complex I) that is believed to belong to the minimal assembly required for catalysis. Complex I functions in the transfer of electrons from NADH to the respiratory chain. The immediate electron acceptor for the enzyme is believed to be ubiquinone.</text>
</comment>
<keyword evidence="15 18" id="KW-0496">Mitochondrion</keyword>
<dbReference type="InterPro" id="IPR003917">
    <property type="entry name" value="NADH_UbQ_OxRdtase_chain2"/>
</dbReference>
<feature type="transmembrane region" description="Helical" evidence="18">
    <location>
        <begin position="70"/>
        <end position="95"/>
    </location>
</feature>
<geneLocation type="mitochondrion" evidence="20"/>
<keyword evidence="7 18" id="KW-0679">Respiratory chain</keyword>
<evidence type="ECO:0000256" key="7">
    <source>
        <dbReference type="ARBA" id="ARBA00022660"/>
    </source>
</evidence>
<keyword evidence="6" id="KW-0813">Transport</keyword>
<keyword evidence="14 18" id="KW-0830">Ubiquinone</keyword>
<accession>E3SXB8</accession>
<keyword evidence="12 18" id="KW-1133">Transmembrane helix</keyword>
<evidence type="ECO:0000256" key="15">
    <source>
        <dbReference type="ARBA" id="ARBA00023128"/>
    </source>
</evidence>
<organism evidence="20">
    <name type="scientific">Sphaeroma serratum</name>
    <name type="common">Isopod</name>
    <dbReference type="NCBI Taxonomy" id="96875"/>
    <lineage>
        <taxon>Eukaryota</taxon>
        <taxon>Metazoa</taxon>
        <taxon>Ecdysozoa</taxon>
        <taxon>Arthropoda</taxon>
        <taxon>Crustacea</taxon>
        <taxon>Multicrustacea</taxon>
        <taxon>Malacostraca</taxon>
        <taxon>Eumalacostraca</taxon>
        <taxon>Peracarida</taxon>
        <taxon>Isopoda</taxon>
        <taxon>Sphaeromatidae</taxon>
        <taxon>Sphaeroma</taxon>
    </lineage>
</organism>
<evidence type="ECO:0000313" key="20">
    <source>
        <dbReference type="EMBL" id="ADA69801.1"/>
    </source>
</evidence>
<evidence type="ECO:0000256" key="10">
    <source>
        <dbReference type="ARBA" id="ARBA00022967"/>
    </source>
</evidence>
<comment type="similarity">
    <text evidence="3 18">Belongs to the complex I subunit 2 family.</text>
</comment>
<dbReference type="AlphaFoldDB" id="E3SXB8"/>
<evidence type="ECO:0000256" key="11">
    <source>
        <dbReference type="ARBA" id="ARBA00022982"/>
    </source>
</evidence>
<keyword evidence="8 18" id="KW-0812">Transmembrane</keyword>
<feature type="transmembrane region" description="Helical" evidence="18">
    <location>
        <begin position="143"/>
        <end position="161"/>
    </location>
</feature>
<evidence type="ECO:0000256" key="17">
    <source>
        <dbReference type="ARBA" id="ARBA00049551"/>
    </source>
</evidence>
<comment type="function">
    <text evidence="18">Core subunit of the mitochondrial membrane respiratory chain NADH dehydrogenase (Complex I) which catalyzes electron transfer from NADH through the respiratory chain, using ubiquinone as an electron acceptor. Essential for the catalytic activity and assembly of complex I.</text>
</comment>
<evidence type="ECO:0000256" key="8">
    <source>
        <dbReference type="ARBA" id="ARBA00022692"/>
    </source>
</evidence>
<keyword evidence="13 18" id="KW-0520">NAD</keyword>
<dbReference type="PRINTS" id="PR01436">
    <property type="entry name" value="NADHDHGNASE2"/>
</dbReference>
<evidence type="ECO:0000256" key="5">
    <source>
        <dbReference type="ARBA" id="ARBA00021008"/>
    </source>
</evidence>
<feature type="transmembrane region" description="Helical" evidence="18">
    <location>
        <begin position="193"/>
        <end position="211"/>
    </location>
</feature>
<evidence type="ECO:0000256" key="14">
    <source>
        <dbReference type="ARBA" id="ARBA00023075"/>
    </source>
</evidence>
<keyword evidence="11 18" id="KW-0249">Electron transport</keyword>
<evidence type="ECO:0000256" key="9">
    <source>
        <dbReference type="ARBA" id="ARBA00022792"/>
    </source>
</evidence>
<dbReference type="InterPro" id="IPR001750">
    <property type="entry name" value="ND/Mrp_TM"/>
</dbReference>
<name>E3SXB8_SPHSR</name>
<keyword evidence="10 18" id="KW-1278">Translocase</keyword>
<reference evidence="20" key="1">
    <citation type="journal article" date="2012" name="Mol. Phylogenet. Evol.">
        <title>Multiple rearrangements in mitochondrial genomes of Isopoda and phylogenetic implications.</title>
        <authorList>
            <person name="Kilpert F."/>
            <person name="Held C."/>
            <person name="Podsiadlowski L."/>
        </authorList>
    </citation>
    <scope>NUCLEOTIDE SEQUENCE</scope>
</reference>